<dbReference type="OMA" id="REEERCW"/>
<comment type="caution">
    <text evidence="1">The sequence shown here is derived from an EMBL/GenBank/DDBJ whole genome shotgun (WGS) entry which is preliminary data.</text>
</comment>
<evidence type="ECO:0000313" key="2">
    <source>
        <dbReference type="Proteomes" id="UP000283634"/>
    </source>
</evidence>
<proteinExistence type="predicted"/>
<dbReference type="RefSeq" id="XP_029239898.1">
    <property type="nucleotide sequence ID" value="XM_029380272.1"/>
</dbReference>
<dbReference type="OrthoDB" id="242291at2759"/>
<organism evidence="1 2">
    <name type="scientific">Trypanosoma rangeli</name>
    <dbReference type="NCBI Taxonomy" id="5698"/>
    <lineage>
        <taxon>Eukaryota</taxon>
        <taxon>Discoba</taxon>
        <taxon>Euglenozoa</taxon>
        <taxon>Kinetoplastea</taxon>
        <taxon>Metakinetoplastina</taxon>
        <taxon>Trypanosomatida</taxon>
        <taxon>Trypanosomatidae</taxon>
        <taxon>Trypanosoma</taxon>
        <taxon>Herpetosoma</taxon>
    </lineage>
</organism>
<reference evidence="1 2" key="1">
    <citation type="journal article" date="2018" name="BMC Genomics">
        <title>Genomic comparison of Trypanosoma conorhini and Trypanosoma rangeli to Trypanosoma cruzi strains of high and low virulence.</title>
        <authorList>
            <person name="Bradwell K.R."/>
            <person name="Koparde V.N."/>
            <person name="Matveyev A.V."/>
            <person name="Serrano M.G."/>
            <person name="Alves J.M."/>
            <person name="Parikh H."/>
            <person name="Huang B."/>
            <person name="Lee V."/>
            <person name="Espinosa-Alvarez O."/>
            <person name="Ortiz P.A."/>
            <person name="Costa-Martins A.G."/>
            <person name="Teixeira M.M."/>
            <person name="Buck G.A."/>
        </authorList>
    </citation>
    <scope>NUCLEOTIDE SEQUENCE [LARGE SCALE GENOMIC DNA]</scope>
    <source>
        <strain evidence="1 2">AM80</strain>
    </source>
</reference>
<keyword evidence="2" id="KW-1185">Reference proteome</keyword>
<sequence length="304" mass="33798">MKENSIRCEACGARAAVRLEGGGGAVCPSPAVRTVCYCYVCGRSLRHAGCAASASPPLTAEESSVREKARPTSAESVTFNELRALLRRRLAARRGTSLIRCAPYAATRRGPHFSSTSLSSSSSSSSSLSLLELELCDDTGRIECWRGPQAGREQRSPELLAWTASSFNGDFAEAAAAAPPWLFARLKTVEDALAEMVFDFNTRLAALQVSSIREIGGWRQQVSELRAELRERRDQETVLLRRVELLETKLRERHDVHAEEVMEEQRRQEETQRWRLRLEEKQQESLSAAYRLLCDTLGVCHVGS</sequence>
<gene>
    <name evidence="1" type="ORF">TraAM80_03296</name>
</gene>
<protein>
    <submittedName>
        <fullName evidence="1">Uncharacterized protein</fullName>
    </submittedName>
</protein>
<dbReference type="AlphaFoldDB" id="A0A3R7KJ78"/>
<evidence type="ECO:0000313" key="1">
    <source>
        <dbReference type="EMBL" id="RNF07552.1"/>
    </source>
</evidence>
<name>A0A3R7KJ78_TRYRA</name>
<dbReference type="EMBL" id="MKGL01000084">
    <property type="protein sequence ID" value="RNF07552.1"/>
    <property type="molecule type" value="Genomic_DNA"/>
</dbReference>
<dbReference type="GeneID" id="40327229"/>
<accession>A0A3R7KJ78</accession>
<dbReference type="Proteomes" id="UP000283634">
    <property type="component" value="Unassembled WGS sequence"/>
</dbReference>